<accession>A0AAV3UZA2</accession>
<dbReference type="Proteomes" id="UP000006320">
    <property type="component" value="Unassembled WGS sequence"/>
</dbReference>
<reference evidence="1 2" key="1">
    <citation type="journal article" date="2017" name="Antonie Van Leeuwenhoek">
        <title>Rhizobium rhizosphaerae sp. nov., a novel species isolated from rice rhizosphere.</title>
        <authorList>
            <person name="Zhao J.J."/>
            <person name="Zhang J."/>
            <person name="Zhang R.J."/>
            <person name="Zhang C.W."/>
            <person name="Yin H.Q."/>
            <person name="Zhang X.X."/>
        </authorList>
    </citation>
    <scope>NUCLEOTIDE SEQUENCE [LARGE SCALE GENOMIC DNA]</scope>
    <source>
        <strain evidence="1 2">S18K6</strain>
    </source>
</reference>
<dbReference type="EMBL" id="BAEM01000032">
    <property type="protein sequence ID" value="GAC10193.1"/>
    <property type="molecule type" value="Genomic_DNA"/>
</dbReference>
<comment type="caution">
    <text evidence="1">The sequence shown here is derived from an EMBL/GenBank/DDBJ whole genome shotgun (WGS) entry which is preliminary data.</text>
</comment>
<evidence type="ECO:0000313" key="2">
    <source>
        <dbReference type="Proteomes" id="UP000006320"/>
    </source>
</evidence>
<protein>
    <submittedName>
        <fullName evidence="1">Uncharacterized protein</fullName>
    </submittedName>
</protein>
<name>A0AAV3UZA2_9ALTE</name>
<proteinExistence type="predicted"/>
<evidence type="ECO:0000313" key="1">
    <source>
        <dbReference type="EMBL" id="GAC10193.1"/>
    </source>
</evidence>
<gene>
    <name evidence="1" type="ORF">GCHA_2243</name>
</gene>
<organism evidence="1 2">
    <name type="scientific">Paraglaciecola chathamensis S18K6</name>
    <dbReference type="NCBI Taxonomy" id="1127672"/>
    <lineage>
        <taxon>Bacteria</taxon>
        <taxon>Pseudomonadati</taxon>
        <taxon>Pseudomonadota</taxon>
        <taxon>Gammaproteobacteria</taxon>
        <taxon>Alteromonadales</taxon>
        <taxon>Alteromonadaceae</taxon>
        <taxon>Paraglaciecola</taxon>
    </lineage>
</organism>
<sequence>MLLAFQLAAARDMYLTYTAYGTSQTTQRAPSAGVGPSVLL</sequence>
<dbReference type="AlphaFoldDB" id="A0AAV3UZA2"/>